<dbReference type="AlphaFoldDB" id="A0A8J4UXB8"/>
<dbReference type="Pfam" id="PF01926">
    <property type="entry name" value="MMR_HSR1"/>
    <property type="match status" value="1"/>
</dbReference>
<evidence type="ECO:0000313" key="4">
    <source>
        <dbReference type="Proteomes" id="UP000695562"/>
    </source>
</evidence>
<dbReference type="OrthoDB" id="10526105at2759"/>
<dbReference type="InterPro" id="IPR006073">
    <property type="entry name" value="GTP-bd"/>
</dbReference>
<dbReference type="PANTHER" id="PTHR45759">
    <property type="entry name" value="NUCLEOLAR GTP-BINDING PROTEIN 1"/>
    <property type="match status" value="1"/>
</dbReference>
<feature type="domain" description="NOG1 N-terminal helical" evidence="2">
    <location>
        <begin position="29"/>
        <end position="161"/>
    </location>
</feature>
<dbReference type="Gene3D" id="1.20.120.1190">
    <property type="match status" value="1"/>
</dbReference>
<proteinExistence type="predicted"/>
<name>A0A8J4UXB8_9MYCE</name>
<organism evidence="3 4">
    <name type="scientific">Polysphondylium violaceum</name>
    <dbReference type="NCBI Taxonomy" id="133409"/>
    <lineage>
        <taxon>Eukaryota</taxon>
        <taxon>Amoebozoa</taxon>
        <taxon>Evosea</taxon>
        <taxon>Eumycetozoa</taxon>
        <taxon>Dictyostelia</taxon>
        <taxon>Dictyosteliales</taxon>
        <taxon>Dictyosteliaceae</taxon>
        <taxon>Polysphondylium</taxon>
    </lineage>
</organism>
<evidence type="ECO:0000259" key="1">
    <source>
        <dbReference type="Pfam" id="PF01926"/>
    </source>
</evidence>
<keyword evidence="4" id="KW-1185">Reference proteome</keyword>
<evidence type="ECO:0000259" key="2">
    <source>
        <dbReference type="Pfam" id="PF17835"/>
    </source>
</evidence>
<accession>A0A8J4UXB8</accession>
<dbReference type="SUPFAM" id="SSF52540">
    <property type="entry name" value="P-loop containing nucleoside triphosphate hydrolases"/>
    <property type="match status" value="1"/>
</dbReference>
<dbReference type="Proteomes" id="UP000695562">
    <property type="component" value="Unassembled WGS sequence"/>
</dbReference>
<reference evidence="3" key="1">
    <citation type="submission" date="2020-01" db="EMBL/GenBank/DDBJ databases">
        <title>Development of genomics and gene disruption for Polysphondylium violaceum indicates a role for the polyketide synthase stlB in stalk morphogenesis.</title>
        <authorList>
            <person name="Narita B."/>
            <person name="Kawabe Y."/>
            <person name="Kin K."/>
            <person name="Saito T."/>
            <person name="Gibbs R."/>
            <person name="Kuspa A."/>
            <person name="Muzny D."/>
            <person name="Queller D."/>
            <person name="Richards S."/>
            <person name="Strassman J."/>
            <person name="Sucgang R."/>
            <person name="Worley K."/>
            <person name="Schaap P."/>
        </authorList>
    </citation>
    <scope>NUCLEOTIDE SEQUENCE</scope>
    <source>
        <strain evidence="3">QSvi11</strain>
    </source>
</reference>
<dbReference type="EMBL" id="AJWJ01000515">
    <property type="protein sequence ID" value="KAF2070273.1"/>
    <property type="molecule type" value="Genomic_DNA"/>
</dbReference>
<dbReference type="Gene3D" id="3.40.50.300">
    <property type="entry name" value="P-loop containing nucleotide triphosphate hydrolases"/>
    <property type="match status" value="1"/>
</dbReference>
<evidence type="ECO:0000313" key="3">
    <source>
        <dbReference type="EMBL" id="KAF2070273.1"/>
    </source>
</evidence>
<dbReference type="InterPro" id="IPR027417">
    <property type="entry name" value="P-loop_NTPase"/>
</dbReference>
<dbReference type="Pfam" id="PF17835">
    <property type="entry name" value="NOG1_N"/>
    <property type="match status" value="1"/>
</dbReference>
<protein>
    <recommendedName>
        <fullName evidence="5">G domain-containing protein</fullName>
    </recommendedName>
</protein>
<evidence type="ECO:0008006" key="5">
    <source>
        <dbReference type="Google" id="ProtNLM"/>
    </source>
</evidence>
<dbReference type="GO" id="GO:0005525">
    <property type="term" value="F:GTP binding"/>
    <property type="evidence" value="ECO:0007669"/>
    <property type="project" value="InterPro"/>
</dbReference>
<sequence>MNSTSQFHIPKHIQDVEELITFIIEDIASPLLSITSMEISSFRYHTIQIIRDIECKISIYLNDIILDFPILSETESYYIELIDLYIDKAEYYISLGEIGRVTRDLEFVIENYVHLFNNMNDLVSIKVLFKTVLGRLCSLLRCKGSLFQFLNNCISYFEYIPIIHKTRKTCLITGYLNTGKSNFFNQLMMAASENESNQQHIEYHHHQIGNTSPNKPLIKSSSTSTISYFTRNSNQQIVKSMVIGYFANYQIMDLPGLTRNVDKNLLEKMVLVTIKQVSGLIIFMIDLSKDIQEQFDLFIDIEPFIELTSLIFVLTKADTHQEQGTQLISIIKNHIALDSLPNLFTLEFHLPEIKKYISNYYFPSNCFQNNSSSLDFSSLSLYSSKIQGNDNSIDNDLLSRIDNLGL</sequence>
<gene>
    <name evidence="3" type="ORF">CYY_008405</name>
</gene>
<feature type="domain" description="G" evidence="1">
    <location>
        <begin position="170"/>
        <end position="301"/>
    </location>
</feature>
<comment type="caution">
    <text evidence="3">The sequence shown here is derived from an EMBL/GenBank/DDBJ whole genome shotgun (WGS) entry which is preliminary data.</text>
</comment>
<dbReference type="InterPro" id="IPR041623">
    <property type="entry name" value="NOG1_N"/>
</dbReference>